<name>A0ABX1DG78_9FLAO</name>
<dbReference type="EMBL" id="JAAVJS010000021">
    <property type="protein sequence ID" value="NJX16492.1"/>
    <property type="molecule type" value="Genomic_DNA"/>
</dbReference>
<evidence type="ECO:0000313" key="2">
    <source>
        <dbReference type="EMBL" id="NJX16492.1"/>
    </source>
</evidence>
<reference evidence="2 3" key="1">
    <citation type="submission" date="2020-03" db="EMBL/GenBank/DDBJ databases">
        <title>Tamlana sp. nov, isolated from XXX.</title>
        <authorList>
            <person name="Cao W.R."/>
        </authorList>
    </citation>
    <scope>NUCLEOTIDE SEQUENCE [LARGE SCALE GENOMIC DNA]</scope>
    <source>
        <strain evidence="2 3">HST1-43</strain>
    </source>
</reference>
<evidence type="ECO:0000313" key="3">
    <source>
        <dbReference type="Proteomes" id="UP000760545"/>
    </source>
</evidence>
<organism evidence="2 3">
    <name type="scientific">Tamlana crocina</name>
    <dbReference type="NCBI Taxonomy" id="393006"/>
    <lineage>
        <taxon>Bacteria</taxon>
        <taxon>Pseudomonadati</taxon>
        <taxon>Bacteroidota</taxon>
        <taxon>Flavobacteriia</taxon>
        <taxon>Flavobacteriales</taxon>
        <taxon>Flavobacteriaceae</taxon>
        <taxon>Tamlana</taxon>
    </lineage>
</organism>
<dbReference type="Pfam" id="PF14121">
    <property type="entry name" value="Porin_10"/>
    <property type="match status" value="1"/>
</dbReference>
<keyword evidence="3" id="KW-1185">Reference proteome</keyword>
<dbReference type="InterPro" id="IPR025631">
    <property type="entry name" value="Porin_10"/>
</dbReference>
<dbReference type="Proteomes" id="UP000760545">
    <property type="component" value="Unassembled WGS sequence"/>
</dbReference>
<sequence length="691" mass="80277">MKEVFLFIFLLSVIPSLQAQDKEVSKPEQRGATVNQDSLKRSSKEKDTLKVASALKRITGIDEATNKGAKIQDYLIISHEKDTTYVDTSLTIQKDYKFNYLRKDNFGLIPFSNLGQTYNSLTRDFESSALMPKFGARARHFNYKEIEDTYYYRVPTPLTELFFKTAFEQGQLVESFFTVNTSPRFNFSIAYKGLRSLGKYQHILTSTGNFSFTSNYQSRNGRYNAQGHIVTQDLMNQENGGLADGSVEPFETGEPEFLDRSILDVNFENAESMLRGKRFYLNHSYNIFNYREEIASGAPEVDSLNDSIQAPKPRRKFAAKNKLDLRHVISFEDKYFQFDQTTATTSFFGESFNSSNLKERATLENFYNKLQLEYYNHILGDFQFNISSSNYNYGYNRLVLLDGQLITSRLKGDVFSAGGKYQKQYKGFNLQGELGVNVSGDFEGNFFKAAASFKLNDDIAAQASLNHSAHAPNYNTLLYQSNYTNYNWQNNFNNIETQQLAFQVKLKNWAKVTLDFSTINDHVYFKQDTTTMQVRPYQNNNTINYLRLKFENEIKFGKFALANTIMYQNVKDDNNVLNMPEFNTRNTFYFSSHVFQKALYMQTGVTLNYFTEYYMDAYSPLLAEFYTQTDTKYGGFPRLDFFLNAKIRQTRIYFKAEHFNSAFTGYNYYSAPNYPYRDFIIRFGVVWNFFL</sequence>
<gene>
    <name evidence="2" type="ORF">HC176_13435</name>
</gene>
<protein>
    <submittedName>
        <fullName evidence="2">Porin</fullName>
    </submittedName>
</protein>
<accession>A0ABX1DG78</accession>
<comment type="caution">
    <text evidence="2">The sequence shown here is derived from an EMBL/GenBank/DDBJ whole genome shotgun (WGS) entry which is preliminary data.</text>
</comment>
<proteinExistence type="predicted"/>
<evidence type="ECO:0000256" key="1">
    <source>
        <dbReference type="SAM" id="MobiDB-lite"/>
    </source>
</evidence>
<feature type="region of interest" description="Disordered" evidence="1">
    <location>
        <begin position="22"/>
        <end position="41"/>
    </location>
</feature>